<proteinExistence type="predicted"/>
<dbReference type="Proteomes" id="UP001497644">
    <property type="component" value="Chromosome 2"/>
</dbReference>
<dbReference type="AlphaFoldDB" id="A0AAV2NJ64"/>
<feature type="region of interest" description="Disordered" evidence="1">
    <location>
        <begin position="1"/>
        <end position="42"/>
    </location>
</feature>
<protein>
    <submittedName>
        <fullName evidence="2">Uncharacterized protein</fullName>
    </submittedName>
</protein>
<evidence type="ECO:0000313" key="2">
    <source>
        <dbReference type="EMBL" id="CAL1680184.1"/>
    </source>
</evidence>
<organism evidence="2 3">
    <name type="scientific">Lasius platythorax</name>
    <dbReference type="NCBI Taxonomy" id="488582"/>
    <lineage>
        <taxon>Eukaryota</taxon>
        <taxon>Metazoa</taxon>
        <taxon>Ecdysozoa</taxon>
        <taxon>Arthropoda</taxon>
        <taxon>Hexapoda</taxon>
        <taxon>Insecta</taxon>
        <taxon>Pterygota</taxon>
        <taxon>Neoptera</taxon>
        <taxon>Endopterygota</taxon>
        <taxon>Hymenoptera</taxon>
        <taxon>Apocrita</taxon>
        <taxon>Aculeata</taxon>
        <taxon>Formicoidea</taxon>
        <taxon>Formicidae</taxon>
        <taxon>Formicinae</taxon>
        <taxon>Lasius</taxon>
        <taxon>Lasius</taxon>
    </lineage>
</organism>
<name>A0AAV2NJ64_9HYME</name>
<accession>A0AAV2NJ64</accession>
<feature type="compositionally biased region" description="Basic and acidic residues" evidence="1">
    <location>
        <begin position="87"/>
        <end position="110"/>
    </location>
</feature>
<reference evidence="2" key="1">
    <citation type="submission" date="2024-04" db="EMBL/GenBank/DDBJ databases">
        <authorList>
            <consortium name="Molecular Ecology Group"/>
        </authorList>
    </citation>
    <scope>NUCLEOTIDE SEQUENCE</scope>
</reference>
<sequence>MSSGGLDFGVTSASTGIGERPGTRTRRPSSSEPQLPAGLSPGVREYLRCTLSGRGSYNEIRRCEVRMQQEETLAYLTEKSSTLSPRHLNERKTSDGESQRREEKERDGGT</sequence>
<feature type="region of interest" description="Disordered" evidence="1">
    <location>
        <begin position="76"/>
        <end position="110"/>
    </location>
</feature>
<keyword evidence="3" id="KW-1185">Reference proteome</keyword>
<evidence type="ECO:0000256" key="1">
    <source>
        <dbReference type="SAM" id="MobiDB-lite"/>
    </source>
</evidence>
<evidence type="ECO:0000313" key="3">
    <source>
        <dbReference type="Proteomes" id="UP001497644"/>
    </source>
</evidence>
<gene>
    <name evidence="2" type="ORF">LPLAT_LOCUS6251</name>
</gene>
<dbReference type="EMBL" id="OZ034825">
    <property type="protein sequence ID" value="CAL1680184.1"/>
    <property type="molecule type" value="Genomic_DNA"/>
</dbReference>